<dbReference type="GO" id="GO:0003677">
    <property type="term" value="F:DNA binding"/>
    <property type="evidence" value="ECO:0007669"/>
    <property type="project" value="InterPro"/>
</dbReference>
<evidence type="ECO:0000256" key="1">
    <source>
        <dbReference type="SAM" id="MobiDB-lite"/>
    </source>
</evidence>
<keyword evidence="3" id="KW-1185">Reference proteome</keyword>
<dbReference type="AlphaFoldDB" id="A0A9J6ENY8"/>
<evidence type="ECO:0000313" key="2">
    <source>
        <dbReference type="EMBL" id="KAH8035752.1"/>
    </source>
</evidence>
<reference evidence="2" key="1">
    <citation type="journal article" date="2020" name="Cell">
        <title>Large-Scale Comparative Analyses of Tick Genomes Elucidate Their Genetic Diversity and Vector Capacities.</title>
        <authorList>
            <consortium name="Tick Genome and Microbiome Consortium (TIGMIC)"/>
            <person name="Jia N."/>
            <person name="Wang J."/>
            <person name="Shi W."/>
            <person name="Du L."/>
            <person name="Sun Y."/>
            <person name="Zhan W."/>
            <person name="Jiang J.F."/>
            <person name="Wang Q."/>
            <person name="Zhang B."/>
            <person name="Ji P."/>
            <person name="Bell-Sakyi L."/>
            <person name="Cui X.M."/>
            <person name="Yuan T.T."/>
            <person name="Jiang B.G."/>
            <person name="Yang W.F."/>
            <person name="Lam T.T."/>
            <person name="Chang Q.C."/>
            <person name="Ding S.J."/>
            <person name="Wang X.J."/>
            <person name="Zhu J.G."/>
            <person name="Ruan X.D."/>
            <person name="Zhao L."/>
            <person name="Wei J.T."/>
            <person name="Ye R.Z."/>
            <person name="Que T.C."/>
            <person name="Du C.H."/>
            <person name="Zhou Y.H."/>
            <person name="Cheng J.X."/>
            <person name="Dai P.F."/>
            <person name="Guo W.B."/>
            <person name="Han X.H."/>
            <person name="Huang E.J."/>
            <person name="Li L.F."/>
            <person name="Wei W."/>
            <person name="Gao Y.C."/>
            <person name="Liu J.Z."/>
            <person name="Shao H.Z."/>
            <person name="Wang X."/>
            <person name="Wang C.C."/>
            <person name="Yang T.C."/>
            <person name="Huo Q.B."/>
            <person name="Li W."/>
            <person name="Chen H.Y."/>
            <person name="Chen S.E."/>
            <person name="Zhou L.G."/>
            <person name="Ni X.B."/>
            <person name="Tian J.H."/>
            <person name="Sheng Y."/>
            <person name="Liu T."/>
            <person name="Pan Y.S."/>
            <person name="Xia L.Y."/>
            <person name="Li J."/>
            <person name="Zhao F."/>
            <person name="Cao W.C."/>
        </authorList>
    </citation>
    <scope>NUCLEOTIDE SEQUENCE</scope>
    <source>
        <strain evidence="2">Rmic-2018</strain>
    </source>
</reference>
<dbReference type="InterPro" id="IPR017956">
    <property type="entry name" value="AT_hook_DNA-bd_motif"/>
</dbReference>
<reference evidence="2" key="2">
    <citation type="submission" date="2021-09" db="EMBL/GenBank/DDBJ databases">
        <authorList>
            <person name="Jia N."/>
            <person name="Wang J."/>
            <person name="Shi W."/>
            <person name="Du L."/>
            <person name="Sun Y."/>
            <person name="Zhan W."/>
            <person name="Jiang J."/>
            <person name="Wang Q."/>
            <person name="Zhang B."/>
            <person name="Ji P."/>
            <person name="Sakyi L.B."/>
            <person name="Cui X."/>
            <person name="Yuan T."/>
            <person name="Jiang B."/>
            <person name="Yang W."/>
            <person name="Lam T.T.-Y."/>
            <person name="Chang Q."/>
            <person name="Ding S."/>
            <person name="Wang X."/>
            <person name="Zhu J."/>
            <person name="Ruan X."/>
            <person name="Zhao L."/>
            <person name="Wei J."/>
            <person name="Que T."/>
            <person name="Du C."/>
            <person name="Cheng J."/>
            <person name="Dai P."/>
            <person name="Han X."/>
            <person name="Huang E."/>
            <person name="Gao Y."/>
            <person name="Liu J."/>
            <person name="Shao H."/>
            <person name="Ye R."/>
            <person name="Li L."/>
            <person name="Wei W."/>
            <person name="Wang X."/>
            <person name="Wang C."/>
            <person name="Huo Q."/>
            <person name="Li W."/>
            <person name="Guo W."/>
            <person name="Chen H."/>
            <person name="Chen S."/>
            <person name="Zhou L."/>
            <person name="Zhou L."/>
            <person name="Ni X."/>
            <person name="Tian J."/>
            <person name="Zhou Y."/>
            <person name="Sheng Y."/>
            <person name="Liu T."/>
            <person name="Pan Y."/>
            <person name="Xia L."/>
            <person name="Li J."/>
            <person name="Zhao F."/>
            <person name="Cao W."/>
        </authorList>
    </citation>
    <scope>NUCLEOTIDE SEQUENCE</scope>
    <source>
        <strain evidence="2">Rmic-2018</strain>
        <tissue evidence="2">Larvae</tissue>
    </source>
</reference>
<protein>
    <submittedName>
        <fullName evidence="2">Uncharacterized protein</fullName>
    </submittedName>
</protein>
<accession>A0A9J6ENY8</accession>
<dbReference type="Proteomes" id="UP000821866">
    <property type="component" value="Chromosome 11"/>
</dbReference>
<gene>
    <name evidence="2" type="ORF">HPB51_008119</name>
</gene>
<proteinExistence type="predicted"/>
<comment type="caution">
    <text evidence="2">The sequence shown here is derived from an EMBL/GenBank/DDBJ whole genome shotgun (WGS) entry which is preliminary data.</text>
</comment>
<feature type="compositionally biased region" description="Polar residues" evidence="1">
    <location>
        <begin position="102"/>
        <end position="111"/>
    </location>
</feature>
<feature type="region of interest" description="Disordered" evidence="1">
    <location>
        <begin position="1"/>
        <end position="375"/>
    </location>
</feature>
<dbReference type="SMART" id="SM00384">
    <property type="entry name" value="AT_hook"/>
    <property type="match status" value="3"/>
</dbReference>
<feature type="compositionally biased region" description="Polar residues" evidence="1">
    <location>
        <begin position="22"/>
        <end position="39"/>
    </location>
</feature>
<dbReference type="EMBL" id="JABSTU010000003">
    <property type="protein sequence ID" value="KAH8035752.1"/>
    <property type="molecule type" value="Genomic_DNA"/>
</dbReference>
<feature type="compositionally biased region" description="Polar residues" evidence="1">
    <location>
        <begin position="224"/>
        <end position="233"/>
    </location>
</feature>
<sequence length="511" mass="52910">MAKRKANATEKQGGAAEPADSVQPQTTRPSSPGKVSTPGSRKRSQPVVLPQKPALSPRRAAALNEGDDAVRGAGSPVHSQAKKPAPGSTAAKRVRAADNALAEQTSGSPSRSKPGVEDVATAEPPVKAKRGRPARAPTAKSVATASAPGPVHGTSESPSRSQTAGVDKRAVATEKQPAKTRKRGRPPTLDTKQLGVTGSAGRNMDVPDVTAKNSPKPTKAINRGRTSTAIDTATSESQETEEQSPSAKRAMTSASADGKKTGTAAQGAKRAGRPAKQPNTAGAADEKSRRGAKKLPTTTRTAAPKSPGKQNKKLPASSQMAASSSGAGKNKMAPKGRQQPKPKRGKRKSADDLSDVSNSSDVTPPGWERKTRRSGPFDHVGLWVKSQLAGELDSSDAGDISVASIDSIILPSGMFNRLTGAGGSSEDVDPSLSPREEILSRCEAKFGRDTLPHSTTTTGEAIGMLVHFARMRGLRFGALSELVTIINKMFAPAKDVLPAGKALGMALAQMN</sequence>
<feature type="compositionally biased region" description="Low complexity" evidence="1">
    <location>
        <begin position="316"/>
        <end position="328"/>
    </location>
</feature>
<name>A0A9J6ENY8_RHIMP</name>
<dbReference type="VEuPathDB" id="VectorBase:LOC119181693"/>
<organism evidence="2 3">
    <name type="scientific">Rhipicephalus microplus</name>
    <name type="common">Cattle tick</name>
    <name type="synonym">Boophilus microplus</name>
    <dbReference type="NCBI Taxonomy" id="6941"/>
    <lineage>
        <taxon>Eukaryota</taxon>
        <taxon>Metazoa</taxon>
        <taxon>Ecdysozoa</taxon>
        <taxon>Arthropoda</taxon>
        <taxon>Chelicerata</taxon>
        <taxon>Arachnida</taxon>
        <taxon>Acari</taxon>
        <taxon>Parasitiformes</taxon>
        <taxon>Ixodida</taxon>
        <taxon>Ixodoidea</taxon>
        <taxon>Ixodidae</taxon>
        <taxon>Rhipicephalinae</taxon>
        <taxon>Rhipicephalus</taxon>
        <taxon>Boophilus</taxon>
    </lineage>
</organism>
<evidence type="ECO:0000313" key="3">
    <source>
        <dbReference type="Proteomes" id="UP000821866"/>
    </source>
</evidence>
<feature type="compositionally biased region" description="Basic residues" evidence="1">
    <location>
        <begin position="332"/>
        <end position="347"/>
    </location>
</feature>
<feature type="compositionally biased region" description="Polar residues" evidence="1">
    <location>
        <begin position="154"/>
        <end position="164"/>
    </location>
</feature>